<reference evidence="2 3" key="1">
    <citation type="journal article" date="2021" name="Sci. Rep.">
        <title>Chromosome anchoring in Senegalese sole (Solea senegalensis) reveals sex-associated markers and genome rearrangements in flatfish.</title>
        <authorList>
            <person name="Guerrero-Cozar I."/>
            <person name="Gomez-Garrido J."/>
            <person name="Berbel C."/>
            <person name="Martinez-Blanch J.F."/>
            <person name="Alioto T."/>
            <person name="Claros M.G."/>
            <person name="Gagnaire P.A."/>
            <person name="Manchado M."/>
        </authorList>
    </citation>
    <scope>NUCLEOTIDE SEQUENCE [LARGE SCALE GENOMIC DNA]</scope>
    <source>
        <strain evidence="2">Sse05_10M</strain>
    </source>
</reference>
<comment type="caution">
    <text evidence="2">The sequence shown here is derived from an EMBL/GenBank/DDBJ whole genome shotgun (WGS) entry which is preliminary data.</text>
</comment>
<evidence type="ECO:0000313" key="3">
    <source>
        <dbReference type="Proteomes" id="UP000693946"/>
    </source>
</evidence>
<dbReference type="AlphaFoldDB" id="A0AAV6QXG7"/>
<name>A0AAV6QXG7_SOLSE</name>
<dbReference type="Proteomes" id="UP000693946">
    <property type="component" value="Linkage Group LG3"/>
</dbReference>
<keyword evidence="3" id="KW-1185">Reference proteome</keyword>
<gene>
    <name evidence="2" type="ORF">JOB18_030568</name>
</gene>
<feature type="region of interest" description="Disordered" evidence="1">
    <location>
        <begin position="1"/>
        <end position="32"/>
    </location>
</feature>
<feature type="compositionally biased region" description="Polar residues" evidence="1">
    <location>
        <begin position="1"/>
        <end position="11"/>
    </location>
</feature>
<evidence type="ECO:0000256" key="1">
    <source>
        <dbReference type="SAM" id="MobiDB-lite"/>
    </source>
</evidence>
<sequence length="81" mass="9322">MPSRSNSSSVIQRAARGLQKPGSDQEQDQDGKDWLTVPTISQLFVQFWNQILKNSEDEVLTFTGHRLLFQYEFQVYVQGDS</sequence>
<organism evidence="2 3">
    <name type="scientific">Solea senegalensis</name>
    <name type="common">Senegalese sole</name>
    <dbReference type="NCBI Taxonomy" id="28829"/>
    <lineage>
        <taxon>Eukaryota</taxon>
        <taxon>Metazoa</taxon>
        <taxon>Chordata</taxon>
        <taxon>Craniata</taxon>
        <taxon>Vertebrata</taxon>
        <taxon>Euteleostomi</taxon>
        <taxon>Actinopterygii</taxon>
        <taxon>Neopterygii</taxon>
        <taxon>Teleostei</taxon>
        <taxon>Neoteleostei</taxon>
        <taxon>Acanthomorphata</taxon>
        <taxon>Carangaria</taxon>
        <taxon>Pleuronectiformes</taxon>
        <taxon>Pleuronectoidei</taxon>
        <taxon>Soleidae</taxon>
        <taxon>Solea</taxon>
    </lineage>
</organism>
<dbReference type="EMBL" id="JAGKHQ010000015">
    <property type="protein sequence ID" value="KAG7497038.1"/>
    <property type="molecule type" value="Genomic_DNA"/>
</dbReference>
<accession>A0AAV6QXG7</accession>
<protein>
    <submittedName>
        <fullName evidence="2">Uncharacterized protein</fullName>
    </submittedName>
</protein>
<proteinExistence type="predicted"/>
<evidence type="ECO:0000313" key="2">
    <source>
        <dbReference type="EMBL" id="KAG7497038.1"/>
    </source>
</evidence>